<keyword evidence="1" id="KW-0326">Glycosidase</keyword>
<protein>
    <submittedName>
        <fullName evidence="1">Putative esterase</fullName>
        <ecNumber evidence="1">3.2.1.41</ecNumber>
    </submittedName>
</protein>
<dbReference type="STRING" id="1166018.FAES_3434"/>
<evidence type="ECO:0000313" key="2">
    <source>
        <dbReference type="Proteomes" id="UP000011058"/>
    </source>
</evidence>
<dbReference type="HOGENOM" id="CLU_039834_1_0_10"/>
<gene>
    <name evidence="1" type="ORF">FAES_3434</name>
</gene>
<dbReference type="PANTHER" id="PTHR48098:SF6">
    <property type="entry name" value="FERRI-BACILLIBACTIN ESTERASE BESA"/>
    <property type="match status" value="1"/>
</dbReference>
<dbReference type="EMBL" id="HE796683">
    <property type="protein sequence ID" value="CCH01442.1"/>
    <property type="molecule type" value="Genomic_DNA"/>
</dbReference>
<dbReference type="SUPFAM" id="SSF53474">
    <property type="entry name" value="alpha/beta-Hydrolases"/>
    <property type="match status" value="1"/>
</dbReference>
<dbReference type="AlphaFoldDB" id="I0KBD9"/>
<proteinExistence type="predicted"/>
<dbReference type="InterPro" id="IPR050583">
    <property type="entry name" value="Mycobacterial_A85_antigen"/>
</dbReference>
<dbReference type="InterPro" id="IPR000801">
    <property type="entry name" value="Esterase-like"/>
</dbReference>
<name>I0KBD9_9BACT</name>
<dbReference type="OrthoDB" id="9784036at2"/>
<keyword evidence="2" id="KW-1185">Reference proteome</keyword>
<sequence>MRFTVTSPAQDDRPVYLTGNFCNWALDIDALQLQPIGDNQYSIDLPVDETWPDPIEYKYYRGGEGSIELNALGEARPNRLAPRGVDQLTDFVPLWQWDGASYRPNWLPNYTELSLAYPKTNAPRRIRVLLPADYDASAKRYPVLYLNDGQNIIGAGEGFGSWSVEERMALLASRSHHELIVVAVDHGGPARLTEFTIGKTLRRRGNGEQYIAFLTDVVKPYIDAQFRTQPDAAHTGIGGSSLGGLISLYAGLLRPDVFGKWLVFSPSLWVAPGIYEQVAQTPLPPYVRVYLYGGEAESATMVSSLQRVHDSLNCPDIDCAITQISVDPIGKHEEWRWSREFARAVDYLFFNYVDDPVPAA</sequence>
<dbReference type="RefSeq" id="WP_015332541.1">
    <property type="nucleotide sequence ID" value="NC_020054.1"/>
</dbReference>
<organism evidence="1 2">
    <name type="scientific">Fibrella aestuarina BUZ 2</name>
    <dbReference type="NCBI Taxonomy" id="1166018"/>
    <lineage>
        <taxon>Bacteria</taxon>
        <taxon>Pseudomonadati</taxon>
        <taxon>Bacteroidota</taxon>
        <taxon>Cytophagia</taxon>
        <taxon>Cytophagales</taxon>
        <taxon>Spirosomataceae</taxon>
        <taxon>Fibrella</taxon>
    </lineage>
</organism>
<accession>I0KBD9</accession>
<dbReference type="EC" id="3.2.1.41" evidence="1"/>
<dbReference type="GO" id="GO:0030246">
    <property type="term" value="F:carbohydrate binding"/>
    <property type="evidence" value="ECO:0007669"/>
    <property type="project" value="InterPro"/>
</dbReference>
<dbReference type="Gene3D" id="3.40.50.1820">
    <property type="entry name" value="alpha/beta hydrolase"/>
    <property type="match status" value="1"/>
</dbReference>
<dbReference type="PANTHER" id="PTHR48098">
    <property type="entry name" value="ENTEROCHELIN ESTERASE-RELATED"/>
    <property type="match status" value="1"/>
</dbReference>
<dbReference type="SUPFAM" id="SSF49452">
    <property type="entry name" value="Starch-binding domain-like"/>
    <property type="match status" value="1"/>
</dbReference>
<dbReference type="Pfam" id="PF00756">
    <property type="entry name" value="Esterase"/>
    <property type="match status" value="1"/>
</dbReference>
<dbReference type="KEGG" id="fae:FAES_3434"/>
<dbReference type="GO" id="GO:0051060">
    <property type="term" value="F:pullulanase activity"/>
    <property type="evidence" value="ECO:0007669"/>
    <property type="project" value="UniProtKB-EC"/>
</dbReference>
<dbReference type="InterPro" id="IPR013784">
    <property type="entry name" value="Carb-bd-like_fold"/>
</dbReference>
<dbReference type="InterPro" id="IPR029058">
    <property type="entry name" value="AB_hydrolase_fold"/>
</dbReference>
<dbReference type="Proteomes" id="UP000011058">
    <property type="component" value="Chromosome"/>
</dbReference>
<keyword evidence="1" id="KW-0378">Hydrolase</keyword>
<evidence type="ECO:0000313" key="1">
    <source>
        <dbReference type="EMBL" id="CCH01442.1"/>
    </source>
</evidence>
<dbReference type="eggNOG" id="COG2819">
    <property type="taxonomic scope" value="Bacteria"/>
</dbReference>
<reference evidence="1 2" key="1">
    <citation type="journal article" date="2012" name="J. Bacteriol.">
        <title>Genome Sequence of Fibrella aestuarina BUZ 2T, a Filamentous Marine Bacterium.</title>
        <authorList>
            <person name="Filippini M."/>
            <person name="Qi W."/>
            <person name="Blom J."/>
            <person name="Goesmann A."/>
            <person name="Smits T.H."/>
            <person name="Bagheri H.C."/>
        </authorList>
    </citation>
    <scope>NUCLEOTIDE SEQUENCE [LARGE SCALE GENOMIC DNA]</scope>
    <source>
        <strain evidence="2">BUZ 2T</strain>
    </source>
</reference>